<evidence type="ECO:0000313" key="2">
    <source>
        <dbReference type="EMBL" id="RUO78559.1"/>
    </source>
</evidence>
<dbReference type="PROSITE" id="PS50801">
    <property type="entry name" value="STAS"/>
    <property type="match status" value="1"/>
</dbReference>
<dbReference type="InterPro" id="IPR052746">
    <property type="entry name" value="MlaB_ABC_Transporter"/>
</dbReference>
<dbReference type="EMBL" id="PIQG01000002">
    <property type="protein sequence ID" value="RUO78559.1"/>
    <property type="molecule type" value="Genomic_DNA"/>
</dbReference>
<name>A0A432ZKU0_9GAMM</name>
<reference evidence="2 3" key="1">
    <citation type="journal article" date="2011" name="Front. Microbiol.">
        <title>Genomic signatures of strain selection and enhancement in Bacillus atrophaeus var. globigii, a historical biowarfare simulant.</title>
        <authorList>
            <person name="Gibbons H.S."/>
            <person name="Broomall S.M."/>
            <person name="McNew L.A."/>
            <person name="Daligault H."/>
            <person name="Chapman C."/>
            <person name="Bruce D."/>
            <person name="Karavis M."/>
            <person name="Krepps M."/>
            <person name="McGregor P.A."/>
            <person name="Hong C."/>
            <person name="Park K.H."/>
            <person name="Akmal A."/>
            <person name="Feldman A."/>
            <person name="Lin J.S."/>
            <person name="Chang W.E."/>
            <person name="Higgs B.W."/>
            <person name="Demirev P."/>
            <person name="Lindquist J."/>
            <person name="Liem A."/>
            <person name="Fochler E."/>
            <person name="Read T.D."/>
            <person name="Tapia R."/>
            <person name="Johnson S."/>
            <person name="Bishop-Lilly K.A."/>
            <person name="Detter C."/>
            <person name="Han C."/>
            <person name="Sozhamannan S."/>
            <person name="Rosenzweig C.N."/>
            <person name="Skowronski E.W."/>
        </authorList>
    </citation>
    <scope>NUCLEOTIDE SEQUENCE [LARGE SCALE GENOMIC DNA]</scope>
    <source>
        <strain evidence="2 3">PIT1</strain>
    </source>
</reference>
<evidence type="ECO:0000259" key="1">
    <source>
        <dbReference type="PROSITE" id="PS50801"/>
    </source>
</evidence>
<dbReference type="InterPro" id="IPR058548">
    <property type="entry name" value="MlaB-like_STAS"/>
</dbReference>
<evidence type="ECO:0000313" key="3">
    <source>
        <dbReference type="Proteomes" id="UP000288279"/>
    </source>
</evidence>
<keyword evidence="3" id="KW-1185">Reference proteome</keyword>
<proteinExistence type="predicted"/>
<dbReference type="PANTHER" id="PTHR35849">
    <property type="entry name" value="BLR2341 PROTEIN"/>
    <property type="match status" value="1"/>
</dbReference>
<dbReference type="SUPFAM" id="SSF52091">
    <property type="entry name" value="SpoIIaa-like"/>
    <property type="match status" value="1"/>
</dbReference>
<organism evidence="2 3">
    <name type="scientific">Pseudidiomarina taiwanensis</name>
    <dbReference type="NCBI Taxonomy" id="337250"/>
    <lineage>
        <taxon>Bacteria</taxon>
        <taxon>Pseudomonadati</taxon>
        <taxon>Pseudomonadota</taxon>
        <taxon>Gammaproteobacteria</taxon>
        <taxon>Alteromonadales</taxon>
        <taxon>Idiomarinaceae</taxon>
        <taxon>Pseudidiomarina</taxon>
    </lineage>
</organism>
<accession>A0A432ZKU0</accession>
<feature type="domain" description="STAS" evidence="1">
    <location>
        <begin position="13"/>
        <end position="108"/>
    </location>
</feature>
<dbReference type="Proteomes" id="UP000288279">
    <property type="component" value="Unassembled WGS sequence"/>
</dbReference>
<dbReference type="Pfam" id="PF13466">
    <property type="entry name" value="STAS_2"/>
    <property type="match status" value="1"/>
</dbReference>
<dbReference type="PANTHER" id="PTHR35849:SF1">
    <property type="entry name" value="INTERMEMBRANE PHOSPHOLIPID TRANSPORT SYSTEM BINDING PROTEIN MLAB"/>
    <property type="match status" value="1"/>
</dbReference>
<comment type="caution">
    <text evidence="2">The sequence shown here is derived from an EMBL/GenBank/DDBJ whole genome shotgun (WGS) entry which is preliminary data.</text>
</comment>
<dbReference type="InterPro" id="IPR002645">
    <property type="entry name" value="STAS_dom"/>
</dbReference>
<dbReference type="OrthoDB" id="5900662at2"/>
<dbReference type="InterPro" id="IPR036513">
    <property type="entry name" value="STAS_dom_sf"/>
</dbReference>
<sequence length="108" mass="12225">MPSSWKRVNSSQIAFTGELNRDTVPTLWQDCQHWLEGEGDLAIELAQVQLVDSAGVAMLLQLQRRLQQHQRQLILLNPNAQLRAIVELSGVSDLVQFEQTKTEQNSES</sequence>
<gene>
    <name evidence="2" type="ORF">CWI83_05925</name>
</gene>
<dbReference type="AlphaFoldDB" id="A0A432ZKU0"/>
<dbReference type="RefSeq" id="WP_126827080.1">
    <property type="nucleotide sequence ID" value="NZ_PIQG01000002.1"/>
</dbReference>
<protein>
    <submittedName>
        <fullName evidence="2">Anti-sigma B factor antagonist</fullName>
    </submittedName>
</protein>
<dbReference type="Gene3D" id="3.30.750.24">
    <property type="entry name" value="STAS domain"/>
    <property type="match status" value="1"/>
</dbReference>